<keyword evidence="1" id="KW-0238">DNA-binding</keyword>
<dbReference type="PANTHER" id="PTHR46558">
    <property type="entry name" value="TRACRIPTIONAL REGULATORY PROTEIN-RELATED-RELATED"/>
    <property type="match status" value="1"/>
</dbReference>
<dbReference type="Proteomes" id="UP000324497">
    <property type="component" value="Chromosome"/>
</dbReference>
<feature type="transmembrane region" description="Helical" evidence="2">
    <location>
        <begin position="107"/>
        <end position="133"/>
    </location>
</feature>
<dbReference type="CDD" id="cd00093">
    <property type="entry name" value="HTH_XRE"/>
    <property type="match status" value="1"/>
</dbReference>
<reference evidence="4 5" key="1">
    <citation type="submission" date="2016-11" db="EMBL/GenBank/DDBJ databases">
        <title>Interaction between Lactobacillus species and yeast in water kefir.</title>
        <authorList>
            <person name="Behr J."/>
            <person name="Xu D."/>
            <person name="Vogel R.F."/>
        </authorList>
    </citation>
    <scope>NUCLEOTIDE SEQUENCE [LARGE SCALE GENOMIC DNA]</scope>
    <source>
        <strain evidence="4 5">TMW 1.1827</strain>
    </source>
</reference>
<keyword evidence="2" id="KW-0812">Transmembrane</keyword>
<gene>
    <name evidence="4" type="ORF">BSQ50_00660</name>
</gene>
<evidence type="ECO:0000256" key="2">
    <source>
        <dbReference type="SAM" id="Phobius"/>
    </source>
</evidence>
<dbReference type="SMART" id="SM00530">
    <property type="entry name" value="HTH_XRE"/>
    <property type="match status" value="1"/>
</dbReference>
<dbReference type="InterPro" id="IPR010982">
    <property type="entry name" value="Lambda_DNA-bd_dom_sf"/>
</dbReference>
<proteinExistence type="predicted"/>
<feature type="transmembrane region" description="Helical" evidence="2">
    <location>
        <begin position="84"/>
        <end position="101"/>
    </location>
</feature>
<name>A0A3Q8CFE0_9LACO</name>
<dbReference type="AlphaFoldDB" id="A0A3Q8CFE0"/>
<evidence type="ECO:0000313" key="4">
    <source>
        <dbReference type="EMBL" id="AUJ31209.1"/>
    </source>
</evidence>
<dbReference type="GO" id="GO:0003677">
    <property type="term" value="F:DNA binding"/>
    <property type="evidence" value="ECO:0007669"/>
    <property type="project" value="UniProtKB-KW"/>
</dbReference>
<feature type="domain" description="HTH cro/C1-type" evidence="3">
    <location>
        <begin position="7"/>
        <end position="61"/>
    </location>
</feature>
<dbReference type="Pfam" id="PF01381">
    <property type="entry name" value="HTH_3"/>
    <property type="match status" value="1"/>
</dbReference>
<dbReference type="KEGG" id="lng:BSQ50_00660"/>
<evidence type="ECO:0000259" key="3">
    <source>
        <dbReference type="PROSITE" id="PS50943"/>
    </source>
</evidence>
<sequence length="203" mass="23178">MRFGERLQKARTEMNLTQGAVAQKFFITRQTISNWENEKTYPDVASLIKLSDYYHISLDTLLKEDVGMREYLEKREVSKELKPIYRNLILIDLLLCSILLGDVFNLIHLGAFILPILLMVLLTFSAIFDLNNFNQTRLLGLKYQWQKYLSGDNGLKYAVILPAFLIISGMIALSFKTISIGVALTVVGVGLLFTLILRKKVNK</sequence>
<protein>
    <submittedName>
        <fullName evidence="4">Transcriptional regulator</fullName>
    </submittedName>
</protein>
<keyword evidence="5" id="KW-1185">Reference proteome</keyword>
<keyword evidence="2" id="KW-1133">Transmembrane helix</keyword>
<accession>A0A3Q8CFE0</accession>
<dbReference type="InterPro" id="IPR001387">
    <property type="entry name" value="Cro/C1-type_HTH"/>
</dbReference>
<evidence type="ECO:0000256" key="1">
    <source>
        <dbReference type="ARBA" id="ARBA00023125"/>
    </source>
</evidence>
<keyword evidence="2" id="KW-0472">Membrane</keyword>
<organism evidence="4 5">
    <name type="scientific">Liquorilactobacillus nagelii</name>
    <dbReference type="NCBI Taxonomy" id="82688"/>
    <lineage>
        <taxon>Bacteria</taxon>
        <taxon>Bacillati</taxon>
        <taxon>Bacillota</taxon>
        <taxon>Bacilli</taxon>
        <taxon>Lactobacillales</taxon>
        <taxon>Lactobacillaceae</taxon>
        <taxon>Liquorilactobacillus</taxon>
    </lineage>
</organism>
<dbReference type="Gene3D" id="1.10.260.40">
    <property type="entry name" value="lambda repressor-like DNA-binding domains"/>
    <property type="match status" value="1"/>
</dbReference>
<feature type="transmembrane region" description="Helical" evidence="2">
    <location>
        <begin position="178"/>
        <end position="197"/>
    </location>
</feature>
<dbReference type="PROSITE" id="PS50943">
    <property type="entry name" value="HTH_CROC1"/>
    <property type="match status" value="1"/>
</dbReference>
<dbReference type="RefSeq" id="WP_148126174.1">
    <property type="nucleotide sequence ID" value="NZ_CP018180.1"/>
</dbReference>
<dbReference type="SUPFAM" id="SSF47413">
    <property type="entry name" value="lambda repressor-like DNA-binding domains"/>
    <property type="match status" value="1"/>
</dbReference>
<evidence type="ECO:0000313" key="5">
    <source>
        <dbReference type="Proteomes" id="UP000324497"/>
    </source>
</evidence>
<feature type="transmembrane region" description="Helical" evidence="2">
    <location>
        <begin position="154"/>
        <end position="172"/>
    </location>
</feature>
<dbReference type="PANTHER" id="PTHR46558:SF13">
    <property type="entry name" value="HTH-TYPE TRANSCRIPTIONAL REGULATOR IMMR"/>
    <property type="match status" value="1"/>
</dbReference>
<dbReference type="EMBL" id="CP018180">
    <property type="protein sequence ID" value="AUJ31209.1"/>
    <property type="molecule type" value="Genomic_DNA"/>
</dbReference>